<dbReference type="EMBL" id="LWDX02034148">
    <property type="protein sequence ID" value="OEL26649.1"/>
    <property type="molecule type" value="Genomic_DNA"/>
</dbReference>
<dbReference type="CDD" id="cd09917">
    <property type="entry name" value="F-box_SF"/>
    <property type="match status" value="1"/>
</dbReference>
<dbReference type="SUPFAM" id="SSF81383">
    <property type="entry name" value="F-box domain"/>
    <property type="match status" value="1"/>
</dbReference>
<dbReference type="AlphaFoldDB" id="A0A1E5VNE2"/>
<keyword evidence="3" id="KW-1185">Reference proteome</keyword>
<dbReference type="SMART" id="SM00256">
    <property type="entry name" value="FBOX"/>
    <property type="match status" value="1"/>
</dbReference>
<gene>
    <name evidence="2" type="ORF">BAE44_0012330</name>
</gene>
<dbReference type="InterPro" id="IPR036047">
    <property type="entry name" value="F-box-like_dom_sf"/>
</dbReference>
<dbReference type="Pfam" id="PF12937">
    <property type="entry name" value="F-box-like"/>
    <property type="match status" value="1"/>
</dbReference>
<dbReference type="PANTHER" id="PTHR36140">
    <property type="entry name" value="F-BOX DOMAIN-CONTAINING PROTEIN-RELATED"/>
    <property type="match status" value="1"/>
</dbReference>
<name>A0A1E5VNE2_9POAL</name>
<feature type="domain" description="F-box" evidence="1">
    <location>
        <begin position="15"/>
        <end position="55"/>
    </location>
</feature>
<organism evidence="2 3">
    <name type="scientific">Dichanthelium oligosanthes</name>
    <dbReference type="NCBI Taxonomy" id="888268"/>
    <lineage>
        <taxon>Eukaryota</taxon>
        <taxon>Viridiplantae</taxon>
        <taxon>Streptophyta</taxon>
        <taxon>Embryophyta</taxon>
        <taxon>Tracheophyta</taxon>
        <taxon>Spermatophyta</taxon>
        <taxon>Magnoliopsida</taxon>
        <taxon>Liliopsida</taxon>
        <taxon>Poales</taxon>
        <taxon>Poaceae</taxon>
        <taxon>PACMAD clade</taxon>
        <taxon>Panicoideae</taxon>
        <taxon>Panicodae</taxon>
        <taxon>Paniceae</taxon>
        <taxon>Dichantheliinae</taxon>
        <taxon>Dichanthelium</taxon>
    </lineage>
</organism>
<protein>
    <recommendedName>
        <fullName evidence="1">F-box domain-containing protein</fullName>
    </recommendedName>
</protein>
<dbReference type="OrthoDB" id="618196at2759"/>
<evidence type="ECO:0000313" key="2">
    <source>
        <dbReference type="EMBL" id="OEL26649.1"/>
    </source>
</evidence>
<evidence type="ECO:0000313" key="3">
    <source>
        <dbReference type="Proteomes" id="UP000095767"/>
    </source>
</evidence>
<comment type="caution">
    <text evidence="2">The sequence shown here is derived from an EMBL/GenBank/DDBJ whole genome shotgun (WGS) entry which is preliminary data.</text>
</comment>
<dbReference type="Gene3D" id="1.20.1280.50">
    <property type="match status" value="1"/>
</dbReference>
<evidence type="ECO:0000259" key="1">
    <source>
        <dbReference type="SMART" id="SM00256"/>
    </source>
</evidence>
<dbReference type="PANTHER" id="PTHR36140:SF1">
    <property type="entry name" value="F-BOX DOMAIN CONTAINING PROTEIN, EXPRESSED"/>
    <property type="match status" value="1"/>
</dbReference>
<dbReference type="Proteomes" id="UP000095767">
    <property type="component" value="Unassembled WGS sequence"/>
</dbReference>
<proteinExistence type="predicted"/>
<dbReference type="InterPro" id="IPR001810">
    <property type="entry name" value="F-box_dom"/>
</dbReference>
<sequence>MTRVEDDGGGGGFALNDEILLLVFASSDTADLLRCAATCRRWRRLITSETEFICRLNPPYDRLAVDFFHQRHDHYNSSAPLHLQFLPWPTSPGAPL</sequence>
<reference evidence="2 3" key="1">
    <citation type="submission" date="2016-09" db="EMBL/GenBank/DDBJ databases">
        <title>The draft genome of Dichanthelium oligosanthes: A C3 panicoid grass species.</title>
        <authorList>
            <person name="Studer A.J."/>
            <person name="Schnable J.C."/>
            <person name="Brutnell T.P."/>
        </authorList>
    </citation>
    <scope>NUCLEOTIDE SEQUENCE [LARGE SCALE GENOMIC DNA]</scope>
    <source>
        <strain evidence="3">cv. Kellogg 1175</strain>
        <tissue evidence="2">Leaf</tissue>
    </source>
</reference>
<accession>A0A1E5VNE2</accession>